<keyword evidence="5 6" id="KW-0472">Membrane</keyword>
<name>A0ABW7XHW9_9MICO</name>
<keyword evidence="2" id="KW-1003">Cell membrane</keyword>
<keyword evidence="4 6" id="KW-1133">Transmembrane helix</keyword>
<keyword evidence="3 6" id="KW-0812">Transmembrane</keyword>
<dbReference type="InterPro" id="IPR010432">
    <property type="entry name" value="RDD"/>
</dbReference>
<dbReference type="RefSeq" id="WP_397403590.1">
    <property type="nucleotide sequence ID" value="NZ_JBIRYI010000005.1"/>
</dbReference>
<evidence type="ECO:0000259" key="7">
    <source>
        <dbReference type="Pfam" id="PF06271"/>
    </source>
</evidence>
<evidence type="ECO:0000256" key="2">
    <source>
        <dbReference type="ARBA" id="ARBA00022475"/>
    </source>
</evidence>
<feature type="transmembrane region" description="Helical" evidence="6">
    <location>
        <begin position="83"/>
        <end position="104"/>
    </location>
</feature>
<comment type="subcellular location">
    <subcellularLocation>
        <location evidence="1">Cell membrane</location>
        <topology evidence="1">Multi-pass membrane protein</topology>
    </subcellularLocation>
</comment>
<proteinExistence type="predicted"/>
<sequence length="374" mass="39493">MVRSVGSGADEGTTSGVVVAPDVDGPGAGAVVGPDYASWGQRVFAALLDNAILAGVTWLALGAGVTVPSLTPGWGTSAEAARAGGPLVLVPIAALVVLLVLQGLTGWTPGKLVTGIRVVREDQHHTAGLGRTLARWVLHLLDAILLIGYLRPIWHRKRQTFADSIVRTVVLREVLDLPRRPRIVAYSAAIVVCVLGLGYGYVPISSGSAADVADDSPLCAVETPEPTLVAGEIRPAGSVSINRDRRLWTVRETRTTHPGAVLTWTSEPSVRDTDYRVELDARPGSGEDVAISRSWDIGSGDLDSWSDNEGYTHDRTIAADEDTHDVQVNITDADADAALAALDDQPWIDVRLLADGQVLAECGGSVTYIEAPRG</sequence>
<dbReference type="Proteomes" id="UP001611580">
    <property type="component" value="Unassembled WGS sequence"/>
</dbReference>
<evidence type="ECO:0000256" key="3">
    <source>
        <dbReference type="ARBA" id="ARBA00022692"/>
    </source>
</evidence>
<evidence type="ECO:0000256" key="5">
    <source>
        <dbReference type="ARBA" id="ARBA00023136"/>
    </source>
</evidence>
<accession>A0ABW7XHW9</accession>
<dbReference type="Pfam" id="PF06271">
    <property type="entry name" value="RDD"/>
    <property type="match status" value="1"/>
</dbReference>
<evidence type="ECO:0000256" key="6">
    <source>
        <dbReference type="SAM" id="Phobius"/>
    </source>
</evidence>
<protein>
    <submittedName>
        <fullName evidence="8">RDD family protein</fullName>
    </submittedName>
</protein>
<feature type="transmembrane region" description="Helical" evidence="6">
    <location>
        <begin position="183"/>
        <end position="202"/>
    </location>
</feature>
<feature type="transmembrane region" description="Helical" evidence="6">
    <location>
        <begin position="133"/>
        <end position="150"/>
    </location>
</feature>
<dbReference type="PANTHER" id="PTHR36115:SF6">
    <property type="entry name" value="PROLINE-RICH ANTIGEN HOMOLOG"/>
    <property type="match status" value="1"/>
</dbReference>
<keyword evidence="9" id="KW-1185">Reference proteome</keyword>
<feature type="domain" description="RDD" evidence="7">
    <location>
        <begin position="36"/>
        <end position="165"/>
    </location>
</feature>
<evidence type="ECO:0000256" key="4">
    <source>
        <dbReference type="ARBA" id="ARBA00022989"/>
    </source>
</evidence>
<dbReference type="PANTHER" id="PTHR36115">
    <property type="entry name" value="PROLINE-RICH ANTIGEN HOMOLOG-RELATED"/>
    <property type="match status" value="1"/>
</dbReference>
<comment type="caution">
    <text evidence="8">The sequence shown here is derived from an EMBL/GenBank/DDBJ whole genome shotgun (WGS) entry which is preliminary data.</text>
</comment>
<evidence type="ECO:0000256" key="1">
    <source>
        <dbReference type="ARBA" id="ARBA00004651"/>
    </source>
</evidence>
<feature type="transmembrane region" description="Helical" evidence="6">
    <location>
        <begin position="51"/>
        <end position="71"/>
    </location>
</feature>
<evidence type="ECO:0000313" key="9">
    <source>
        <dbReference type="Proteomes" id="UP001611580"/>
    </source>
</evidence>
<dbReference type="InterPro" id="IPR051791">
    <property type="entry name" value="Pra-immunoreactive"/>
</dbReference>
<gene>
    <name evidence="8" type="ORF">ACH47X_09450</name>
</gene>
<dbReference type="EMBL" id="JBIRYI010000005">
    <property type="protein sequence ID" value="MFI2487123.1"/>
    <property type="molecule type" value="Genomic_DNA"/>
</dbReference>
<organism evidence="8 9">
    <name type="scientific">Promicromonospora kroppenstedtii</name>
    <dbReference type="NCBI Taxonomy" id="440482"/>
    <lineage>
        <taxon>Bacteria</taxon>
        <taxon>Bacillati</taxon>
        <taxon>Actinomycetota</taxon>
        <taxon>Actinomycetes</taxon>
        <taxon>Micrococcales</taxon>
        <taxon>Promicromonosporaceae</taxon>
        <taxon>Promicromonospora</taxon>
    </lineage>
</organism>
<reference evidence="8 9" key="1">
    <citation type="submission" date="2024-10" db="EMBL/GenBank/DDBJ databases">
        <title>The Natural Products Discovery Center: Release of the First 8490 Sequenced Strains for Exploring Actinobacteria Biosynthetic Diversity.</title>
        <authorList>
            <person name="Kalkreuter E."/>
            <person name="Kautsar S.A."/>
            <person name="Yang D."/>
            <person name="Bader C.D."/>
            <person name="Teijaro C.N."/>
            <person name="Fluegel L."/>
            <person name="Davis C.M."/>
            <person name="Simpson J.R."/>
            <person name="Lauterbach L."/>
            <person name="Steele A.D."/>
            <person name="Gui C."/>
            <person name="Meng S."/>
            <person name="Li G."/>
            <person name="Viehrig K."/>
            <person name="Ye F."/>
            <person name="Su P."/>
            <person name="Kiefer A.F."/>
            <person name="Nichols A."/>
            <person name="Cepeda A.J."/>
            <person name="Yan W."/>
            <person name="Fan B."/>
            <person name="Jiang Y."/>
            <person name="Adhikari A."/>
            <person name="Zheng C.-J."/>
            <person name="Schuster L."/>
            <person name="Cowan T.M."/>
            <person name="Smanski M.J."/>
            <person name="Chevrette M.G."/>
            <person name="De Carvalho L.P.S."/>
            <person name="Shen B."/>
        </authorList>
    </citation>
    <scope>NUCLEOTIDE SEQUENCE [LARGE SCALE GENOMIC DNA]</scope>
    <source>
        <strain evidence="8 9">NPDC019481</strain>
    </source>
</reference>
<evidence type="ECO:0000313" key="8">
    <source>
        <dbReference type="EMBL" id="MFI2487123.1"/>
    </source>
</evidence>